<keyword evidence="1" id="KW-0472">Membrane</keyword>
<keyword evidence="3" id="KW-1185">Reference proteome</keyword>
<feature type="transmembrane region" description="Helical" evidence="1">
    <location>
        <begin position="6"/>
        <end position="28"/>
    </location>
</feature>
<dbReference type="Pfam" id="PF10739">
    <property type="entry name" value="DUF2550"/>
    <property type="match status" value="1"/>
</dbReference>
<organism evidence="2 3">
    <name type="scientific">Nocardioides yefusunii</name>
    <dbReference type="NCBI Taxonomy" id="2500546"/>
    <lineage>
        <taxon>Bacteria</taxon>
        <taxon>Bacillati</taxon>
        <taxon>Actinomycetota</taxon>
        <taxon>Actinomycetes</taxon>
        <taxon>Propionibacteriales</taxon>
        <taxon>Nocardioidaceae</taxon>
        <taxon>Nocardioides</taxon>
    </lineage>
</organism>
<dbReference type="InterPro" id="IPR019675">
    <property type="entry name" value="DUF2550"/>
</dbReference>
<dbReference type="RefSeq" id="WP_128219955.1">
    <property type="nucleotide sequence ID" value="NZ_CP034929.1"/>
</dbReference>
<sequence>MHDGWLLLLDVLGVLLVLVLIAGVWLVVRRRVIARDGGTFELSHRSRVDRDGRGWVLGVGRYSGERLEWFRFFSLSPRPHRIWLRDDVDFVGRRDRVGAEDVSLYDDHVVVRCGSADGEVEFAMSESSLMGLQAWLEAGPPRADWDSRPVR</sequence>
<gene>
    <name evidence="2" type="ORF">ACFPWU_08815</name>
</gene>
<comment type="caution">
    <text evidence="2">The sequence shown here is derived from an EMBL/GenBank/DDBJ whole genome shotgun (WGS) entry which is preliminary data.</text>
</comment>
<evidence type="ECO:0000313" key="3">
    <source>
        <dbReference type="Proteomes" id="UP001596098"/>
    </source>
</evidence>
<evidence type="ECO:0000256" key="1">
    <source>
        <dbReference type="SAM" id="Phobius"/>
    </source>
</evidence>
<name>A0ABW1QXR8_9ACTN</name>
<keyword evidence="1" id="KW-0812">Transmembrane</keyword>
<evidence type="ECO:0000313" key="2">
    <source>
        <dbReference type="EMBL" id="MFC6153762.1"/>
    </source>
</evidence>
<reference evidence="3" key="1">
    <citation type="journal article" date="2019" name="Int. J. Syst. Evol. Microbiol.">
        <title>The Global Catalogue of Microorganisms (GCM) 10K type strain sequencing project: providing services to taxonomists for standard genome sequencing and annotation.</title>
        <authorList>
            <consortium name="The Broad Institute Genomics Platform"/>
            <consortium name="The Broad Institute Genome Sequencing Center for Infectious Disease"/>
            <person name="Wu L."/>
            <person name="Ma J."/>
        </authorList>
    </citation>
    <scope>NUCLEOTIDE SEQUENCE [LARGE SCALE GENOMIC DNA]</scope>
    <source>
        <strain evidence="3">DFY28</strain>
    </source>
</reference>
<proteinExistence type="predicted"/>
<dbReference type="EMBL" id="JBHSQI010000004">
    <property type="protein sequence ID" value="MFC6153762.1"/>
    <property type="molecule type" value="Genomic_DNA"/>
</dbReference>
<accession>A0ABW1QXR8</accession>
<keyword evidence="1" id="KW-1133">Transmembrane helix</keyword>
<dbReference type="Proteomes" id="UP001596098">
    <property type="component" value="Unassembled WGS sequence"/>
</dbReference>
<protein>
    <submittedName>
        <fullName evidence="2">DUF2550 domain-containing protein</fullName>
    </submittedName>
</protein>